<dbReference type="InterPro" id="IPR016119">
    <property type="entry name" value="Br/Cl_peroxidase_C"/>
</dbReference>
<name>A0A3M7ER23_HORWE</name>
<proteinExistence type="predicted"/>
<dbReference type="AlphaFoldDB" id="A0A3M7ER23"/>
<dbReference type="InterPro" id="IPR036938">
    <property type="entry name" value="PAP2/HPO_sf"/>
</dbReference>
<dbReference type="Pfam" id="PF17897">
    <property type="entry name" value="VCPO_N"/>
    <property type="match status" value="1"/>
</dbReference>
<evidence type="ECO:0000313" key="3">
    <source>
        <dbReference type="EMBL" id="RMY78912.1"/>
    </source>
</evidence>
<feature type="compositionally biased region" description="Low complexity" evidence="1">
    <location>
        <begin position="541"/>
        <end position="558"/>
    </location>
</feature>
<accession>A0A3M7ER23</accession>
<dbReference type="SUPFAM" id="SSF48317">
    <property type="entry name" value="Acid phosphatase/Vanadium-dependent haloperoxidase"/>
    <property type="match status" value="1"/>
</dbReference>
<feature type="domain" description="Vanadium chloroperoxidase N-terminal" evidence="2">
    <location>
        <begin position="8"/>
        <end position="221"/>
    </location>
</feature>
<dbReference type="PANTHER" id="PTHR34599:SF1">
    <property type="entry name" value="PHOSPHATIDIC ACID PHOSPHATASE TYPE 2_HALOPEROXIDASE DOMAIN-CONTAINING PROTEIN"/>
    <property type="match status" value="1"/>
</dbReference>
<organism evidence="3 4">
    <name type="scientific">Hortaea werneckii</name>
    <name type="common">Black yeast</name>
    <name type="synonym">Cladosporium werneckii</name>
    <dbReference type="NCBI Taxonomy" id="91943"/>
    <lineage>
        <taxon>Eukaryota</taxon>
        <taxon>Fungi</taxon>
        <taxon>Dikarya</taxon>
        <taxon>Ascomycota</taxon>
        <taxon>Pezizomycotina</taxon>
        <taxon>Dothideomycetes</taxon>
        <taxon>Dothideomycetidae</taxon>
        <taxon>Mycosphaerellales</taxon>
        <taxon>Teratosphaeriaceae</taxon>
        <taxon>Hortaea</taxon>
    </lineage>
</organism>
<dbReference type="VEuPathDB" id="FungiDB:BTJ68_13655"/>
<dbReference type="CDD" id="cd03398">
    <property type="entry name" value="PAP2_haloperoxidase"/>
    <property type="match status" value="1"/>
</dbReference>
<comment type="caution">
    <text evidence="3">The sequence shown here is derived from an EMBL/GenBank/DDBJ whole genome shotgun (WGS) entry which is preliminary data.</text>
</comment>
<dbReference type="PANTHER" id="PTHR34599">
    <property type="entry name" value="PEROXIDASE-RELATED"/>
    <property type="match status" value="1"/>
</dbReference>
<dbReference type="OrthoDB" id="9997027at2759"/>
<dbReference type="EMBL" id="QWIP01000006">
    <property type="protein sequence ID" value="RMY78912.1"/>
    <property type="molecule type" value="Genomic_DNA"/>
</dbReference>
<dbReference type="GO" id="GO:0004601">
    <property type="term" value="F:peroxidase activity"/>
    <property type="evidence" value="ECO:0007669"/>
    <property type="project" value="InterPro"/>
</dbReference>
<evidence type="ECO:0000259" key="2">
    <source>
        <dbReference type="Pfam" id="PF17897"/>
    </source>
</evidence>
<evidence type="ECO:0000313" key="4">
    <source>
        <dbReference type="Proteomes" id="UP000269276"/>
    </source>
</evidence>
<dbReference type="Gene3D" id="1.20.144.10">
    <property type="entry name" value="Phosphatidic acid phosphatase type 2/haloperoxidase"/>
    <property type="match status" value="1"/>
</dbReference>
<protein>
    <recommendedName>
        <fullName evidence="2">Vanadium chloroperoxidase N-terminal domain-containing protein</fullName>
    </recommendedName>
</protein>
<dbReference type="InterPro" id="IPR041067">
    <property type="entry name" value="VCPO_N"/>
</dbReference>
<gene>
    <name evidence="3" type="ORF">D0863_00399</name>
</gene>
<dbReference type="Gene3D" id="1.10.606.10">
    <property type="entry name" value="Vanadium-containing Chloroperoxidase, domain 2"/>
    <property type="match status" value="1"/>
</dbReference>
<feature type="region of interest" description="Disordered" evidence="1">
    <location>
        <begin position="605"/>
        <end position="630"/>
    </location>
</feature>
<feature type="region of interest" description="Disordered" evidence="1">
    <location>
        <begin position="531"/>
        <end position="566"/>
    </location>
</feature>
<sequence length="630" mass="70293">MIPLHQRPEDADYNKNYVLYWNHVALELVRLTHTETASGAVNGPPLVARMLGILHLAIHDAFFALHKTAGISTYLSPTQSAPYSLPDILAARDGKQAVAGAAITVLEDQYFVSHPSKSFNANDQAKQLLRQYITTFAPDTLSSSYRFGYEVGKAMLKLLAIKQDEPGTKQDGYMPRQGQYRFFHDPTNPVVVSPVDPNDPDSPKRASRVAHAPFYGMTAKRLAVQFRIGNDQTEHIIADPPVGFGEGDVAEYVDALRDVYRMGGRTELNTTTRRPWQTAAAHFWAYDGSNLIGVPLRLYNQILRKVAWDYRPDKRIPNSDRNNVDFARLFALCNAAMADAGVFAWQEKYCFEFWRPLSGVREASTDLIVRNRGNGMVEGIPDPDRPPAMDDGTVALQDPFWLELGAPSTNSNRIPFKPAFPAYPSGHATFGAACFQMMRLYYKNSHREGIADFDVDGPDNIAFDFVSDEQDGRNRDNLRDAFDPTVPIDDQPGIVRAAWKRRFNSLWEAMWENAVSRVWLGVHWRFDAFSPQDTLVPNGNPSPTTTKTSPSSSTESPPLYALETDRSTTYKPVAEVKYTSTGSRRDHPGKKFPVGGVPLGIGIANDTFQGGLRPTPPNRQPTGRHRCGRL</sequence>
<dbReference type="Proteomes" id="UP000269276">
    <property type="component" value="Unassembled WGS sequence"/>
</dbReference>
<evidence type="ECO:0000256" key="1">
    <source>
        <dbReference type="SAM" id="MobiDB-lite"/>
    </source>
</evidence>
<dbReference type="InterPro" id="IPR052559">
    <property type="entry name" value="V-haloperoxidase"/>
</dbReference>
<reference evidence="3 4" key="1">
    <citation type="journal article" date="2018" name="BMC Genomics">
        <title>Genomic evidence for intraspecific hybridization in a clonal and extremely halotolerant yeast.</title>
        <authorList>
            <person name="Gostincar C."/>
            <person name="Stajich J.E."/>
            <person name="Zupancic J."/>
            <person name="Zalar P."/>
            <person name="Gunde-Cimerman N."/>
        </authorList>
    </citation>
    <scope>NUCLEOTIDE SEQUENCE [LARGE SCALE GENOMIC DNA]</scope>
    <source>
        <strain evidence="3 4">EXF-2682</strain>
    </source>
</reference>